<gene>
    <name evidence="1" type="ORF">CHGG_05666</name>
</gene>
<dbReference type="AlphaFoldDB" id="Q2H6P9"/>
<dbReference type="GeneID" id="4390732"/>
<accession>Q2H6P9</accession>
<dbReference type="HOGENOM" id="CLU_1635179_0_0_1"/>
<dbReference type="InParanoid" id="Q2H6P9"/>
<evidence type="ECO:0000313" key="1">
    <source>
        <dbReference type="EMBL" id="EAQ89047.1"/>
    </source>
</evidence>
<dbReference type="RefSeq" id="XP_001221761.1">
    <property type="nucleotide sequence ID" value="XM_001221760.1"/>
</dbReference>
<name>Q2H6P9_CHAGB</name>
<proteinExistence type="predicted"/>
<dbReference type="VEuPathDB" id="FungiDB:CHGG_05666"/>
<dbReference type="OrthoDB" id="4596424at2759"/>
<organism evidence="1 2">
    <name type="scientific">Chaetomium globosum (strain ATCC 6205 / CBS 148.51 / DSM 1962 / NBRC 6347 / NRRL 1970)</name>
    <name type="common">Soil fungus</name>
    <dbReference type="NCBI Taxonomy" id="306901"/>
    <lineage>
        <taxon>Eukaryota</taxon>
        <taxon>Fungi</taxon>
        <taxon>Dikarya</taxon>
        <taxon>Ascomycota</taxon>
        <taxon>Pezizomycotina</taxon>
        <taxon>Sordariomycetes</taxon>
        <taxon>Sordariomycetidae</taxon>
        <taxon>Sordariales</taxon>
        <taxon>Chaetomiaceae</taxon>
        <taxon>Chaetomium</taxon>
    </lineage>
</organism>
<keyword evidence="2" id="KW-1185">Reference proteome</keyword>
<sequence length="162" mass="18346">MKRASVSLLVADASASRWVHYFDPFYDDDLVEQPVGQVNLYLSDFIDFTGLPAESCLEFHRPSKADLDAGVSRRAQITLTYERLASIFRTARSRQDSATFPIADGDTAEHSIKRITRDSREIAKERIKLAEERIKLTEVRARMVQAHFVISSMLALLVLMLA</sequence>
<dbReference type="EMBL" id="CH408031">
    <property type="protein sequence ID" value="EAQ89047.1"/>
    <property type="molecule type" value="Genomic_DNA"/>
</dbReference>
<protein>
    <submittedName>
        <fullName evidence="1">Uncharacterized protein</fullName>
    </submittedName>
</protein>
<reference evidence="2" key="1">
    <citation type="journal article" date="2015" name="Genome Announc.">
        <title>Draft genome sequence of the cellulolytic fungus Chaetomium globosum.</title>
        <authorList>
            <person name="Cuomo C.A."/>
            <person name="Untereiner W.A."/>
            <person name="Ma L.-J."/>
            <person name="Grabherr M."/>
            <person name="Birren B.W."/>
        </authorList>
    </citation>
    <scope>NUCLEOTIDE SEQUENCE [LARGE SCALE GENOMIC DNA]</scope>
    <source>
        <strain evidence="2">ATCC 6205 / CBS 148.51 / DSM 1962 / NBRC 6347 / NRRL 1970</strain>
    </source>
</reference>
<dbReference type="Proteomes" id="UP000001056">
    <property type="component" value="Unassembled WGS sequence"/>
</dbReference>
<evidence type="ECO:0000313" key="2">
    <source>
        <dbReference type="Proteomes" id="UP000001056"/>
    </source>
</evidence>